<dbReference type="Proteomes" id="UP000219439">
    <property type="component" value="Unassembled WGS sequence"/>
</dbReference>
<evidence type="ECO:0000313" key="9">
    <source>
        <dbReference type="EMBL" id="SNZ20593.1"/>
    </source>
</evidence>
<dbReference type="PANTHER" id="PTHR30558:SF3">
    <property type="entry name" value="BIOPOLYMER TRANSPORT PROTEIN EXBD-RELATED"/>
    <property type="match status" value="1"/>
</dbReference>
<dbReference type="Pfam" id="PF02472">
    <property type="entry name" value="ExbD"/>
    <property type="match status" value="1"/>
</dbReference>
<protein>
    <submittedName>
        <fullName evidence="9">Outer membrane transport energization protein ExbD</fullName>
    </submittedName>
</protein>
<dbReference type="InterPro" id="IPR003400">
    <property type="entry name" value="ExbD"/>
</dbReference>
<evidence type="ECO:0000256" key="3">
    <source>
        <dbReference type="ARBA" id="ARBA00022475"/>
    </source>
</evidence>
<comment type="similarity">
    <text evidence="2 7">Belongs to the ExbD/TolR family.</text>
</comment>
<keyword evidence="4 7" id="KW-0812">Transmembrane</keyword>
<evidence type="ECO:0000256" key="8">
    <source>
        <dbReference type="SAM" id="Phobius"/>
    </source>
</evidence>
<evidence type="ECO:0000256" key="1">
    <source>
        <dbReference type="ARBA" id="ARBA00004162"/>
    </source>
</evidence>
<dbReference type="EMBL" id="OBEL01000005">
    <property type="protein sequence ID" value="SNZ20593.1"/>
    <property type="molecule type" value="Genomic_DNA"/>
</dbReference>
<keyword evidence="7" id="KW-0813">Transport</keyword>
<comment type="subcellular location">
    <subcellularLocation>
        <location evidence="1">Cell membrane</location>
        <topology evidence="1">Single-pass membrane protein</topology>
    </subcellularLocation>
    <subcellularLocation>
        <location evidence="7">Cell membrane</location>
        <topology evidence="7">Single-pass type II membrane protein</topology>
    </subcellularLocation>
</comment>
<keyword evidence="7" id="KW-0653">Protein transport</keyword>
<gene>
    <name evidence="9" type="ORF">SAMN06265368_3699</name>
</gene>
<dbReference type="GO" id="GO:0015031">
    <property type="term" value="P:protein transport"/>
    <property type="evidence" value="ECO:0007669"/>
    <property type="project" value="UniProtKB-KW"/>
</dbReference>
<organism evidence="9 10">
    <name type="scientific">Cohaesibacter gelatinilyticus</name>
    <dbReference type="NCBI Taxonomy" id="372072"/>
    <lineage>
        <taxon>Bacteria</taxon>
        <taxon>Pseudomonadati</taxon>
        <taxon>Pseudomonadota</taxon>
        <taxon>Alphaproteobacteria</taxon>
        <taxon>Hyphomicrobiales</taxon>
        <taxon>Cohaesibacteraceae</taxon>
    </lineage>
</organism>
<proteinExistence type="inferred from homology"/>
<dbReference type="GO" id="GO:0022857">
    <property type="term" value="F:transmembrane transporter activity"/>
    <property type="evidence" value="ECO:0007669"/>
    <property type="project" value="InterPro"/>
</dbReference>
<name>A0A285PH37_9HYPH</name>
<evidence type="ECO:0000313" key="10">
    <source>
        <dbReference type="Proteomes" id="UP000219439"/>
    </source>
</evidence>
<sequence length="127" mass="13701">MRLNTAKRRRSVVGLTSLIDVIFLLLLFFMLSSTFSRYSQLDLGVAGSGSGGGERPKLLISIMAQGPMRLNGKPTALDDLDEAIEAYVEKGVTRAVVVPKGEVKLQLLVVALERLKQSGLKSVSLAN</sequence>
<keyword evidence="6 8" id="KW-0472">Membrane</keyword>
<evidence type="ECO:0000256" key="5">
    <source>
        <dbReference type="ARBA" id="ARBA00022989"/>
    </source>
</evidence>
<reference evidence="9 10" key="1">
    <citation type="submission" date="2017-09" db="EMBL/GenBank/DDBJ databases">
        <authorList>
            <person name="Ehlers B."/>
            <person name="Leendertz F.H."/>
        </authorList>
    </citation>
    <scope>NUCLEOTIDE SEQUENCE [LARGE SCALE GENOMIC DNA]</scope>
    <source>
        <strain evidence="9 10">DSM 18289</strain>
    </source>
</reference>
<evidence type="ECO:0000256" key="2">
    <source>
        <dbReference type="ARBA" id="ARBA00005811"/>
    </source>
</evidence>
<dbReference type="PANTHER" id="PTHR30558">
    <property type="entry name" value="EXBD MEMBRANE COMPONENT OF PMF-DRIVEN MACROMOLECULE IMPORT SYSTEM"/>
    <property type="match status" value="1"/>
</dbReference>
<dbReference type="OrthoDB" id="5456447at2"/>
<keyword evidence="3" id="KW-1003">Cell membrane</keyword>
<evidence type="ECO:0000256" key="6">
    <source>
        <dbReference type="ARBA" id="ARBA00023136"/>
    </source>
</evidence>
<dbReference type="AlphaFoldDB" id="A0A285PH37"/>
<dbReference type="GO" id="GO:0005886">
    <property type="term" value="C:plasma membrane"/>
    <property type="evidence" value="ECO:0007669"/>
    <property type="project" value="UniProtKB-SubCell"/>
</dbReference>
<feature type="transmembrane region" description="Helical" evidence="8">
    <location>
        <begin position="12"/>
        <end position="31"/>
    </location>
</feature>
<keyword evidence="5 8" id="KW-1133">Transmembrane helix</keyword>
<evidence type="ECO:0000256" key="7">
    <source>
        <dbReference type="RuleBase" id="RU003879"/>
    </source>
</evidence>
<evidence type="ECO:0000256" key="4">
    <source>
        <dbReference type="ARBA" id="ARBA00022692"/>
    </source>
</evidence>
<dbReference type="RefSeq" id="WP_097154961.1">
    <property type="nucleotide sequence ID" value="NZ_OBEL01000005.1"/>
</dbReference>
<accession>A0A285PH37</accession>
<keyword evidence="10" id="KW-1185">Reference proteome</keyword>